<evidence type="ECO:0000313" key="2">
    <source>
        <dbReference type="Proteomes" id="UP001595444"/>
    </source>
</evidence>
<dbReference type="Pfam" id="PF07120">
    <property type="entry name" value="DUF1376"/>
    <property type="match status" value="1"/>
</dbReference>
<gene>
    <name evidence="1" type="ORF">ACFOKA_06930</name>
</gene>
<reference evidence="2" key="1">
    <citation type="journal article" date="2019" name="Int. J. Syst. Evol. Microbiol.">
        <title>The Global Catalogue of Microorganisms (GCM) 10K type strain sequencing project: providing services to taxonomists for standard genome sequencing and annotation.</title>
        <authorList>
            <consortium name="The Broad Institute Genomics Platform"/>
            <consortium name="The Broad Institute Genome Sequencing Center for Infectious Disease"/>
            <person name="Wu L."/>
            <person name="Ma J."/>
        </authorList>
    </citation>
    <scope>NUCLEOTIDE SEQUENCE [LARGE SCALE GENOMIC DNA]</scope>
    <source>
        <strain evidence="2">KCTC 62164</strain>
    </source>
</reference>
<evidence type="ECO:0000313" key="1">
    <source>
        <dbReference type="EMBL" id="MFC3051630.1"/>
    </source>
</evidence>
<dbReference type="EMBL" id="JBHRSL010000004">
    <property type="protein sequence ID" value="MFC3051630.1"/>
    <property type="molecule type" value="Genomic_DNA"/>
</dbReference>
<keyword evidence="2" id="KW-1185">Reference proteome</keyword>
<name>A0ABV7D4J8_9PROT</name>
<comment type="caution">
    <text evidence="1">The sequence shown here is derived from an EMBL/GenBank/DDBJ whole genome shotgun (WGS) entry which is preliminary data.</text>
</comment>
<proteinExistence type="predicted"/>
<dbReference type="InterPro" id="IPR010781">
    <property type="entry name" value="DUF1376"/>
</dbReference>
<accession>A0ABV7D4J8</accession>
<protein>
    <submittedName>
        <fullName evidence="1">YdaU family protein</fullName>
    </submittedName>
</protein>
<dbReference type="Proteomes" id="UP001595444">
    <property type="component" value="Unassembled WGS sequence"/>
</dbReference>
<sequence>MAEFPALPLFTDAYLADTRHLTVEEHGAYLILLMCAWRTRGCKLRDNDSQLCRLVGVTPRRWQRLKPVLVDFFQVENGFWTQKKLTHIYGTVARKVENNRLNGAKGGQARAEKLARQSPAKPLKEKAAGLANGKPPLCNGASACAGDQQATKAKTRTKTKVAVSAQAVPVTPQAMDAIPFQHDRVAIAAAAGLDEQKLDLAVLGYWNGAGVCAVRDIVPAVMRVRARELARGNPPPAHLAYYRDVVVEARDTRLGADARGKGHAASHPARPALRVFDSKNVADWRVLLGDRQSKFRGDYMSSNWLIPADHPVFLPANLGPDPKHRFNRRIPPEIYAEYGPLWGWQSEN</sequence>
<dbReference type="RefSeq" id="WP_194215104.1">
    <property type="nucleotide sequence ID" value="NZ_CP061205.1"/>
</dbReference>
<organism evidence="1 2">
    <name type="scientific">Kordiimonas pumila</name>
    <dbReference type="NCBI Taxonomy" id="2161677"/>
    <lineage>
        <taxon>Bacteria</taxon>
        <taxon>Pseudomonadati</taxon>
        <taxon>Pseudomonadota</taxon>
        <taxon>Alphaproteobacteria</taxon>
        <taxon>Kordiimonadales</taxon>
        <taxon>Kordiimonadaceae</taxon>
        <taxon>Kordiimonas</taxon>
    </lineage>
</organism>